<feature type="compositionally biased region" description="Pro residues" evidence="1">
    <location>
        <begin position="9"/>
        <end position="19"/>
    </location>
</feature>
<evidence type="ECO:0000313" key="2">
    <source>
        <dbReference type="EMBL" id="CAI9590143.1"/>
    </source>
</evidence>
<accession>A0ABN9EZD9</accession>
<feature type="region of interest" description="Disordered" evidence="1">
    <location>
        <begin position="1"/>
        <end position="22"/>
    </location>
</feature>
<comment type="caution">
    <text evidence="2">The sequence shown here is derived from an EMBL/GenBank/DDBJ whole genome shotgun (WGS) entry which is preliminary data.</text>
</comment>
<proteinExistence type="predicted"/>
<gene>
    <name evidence="2" type="ORF">SPARVUS_LOCUS11004732</name>
</gene>
<name>A0ABN9EZD9_9NEOB</name>
<keyword evidence="3" id="KW-1185">Reference proteome</keyword>
<evidence type="ECO:0000256" key="1">
    <source>
        <dbReference type="SAM" id="MobiDB-lite"/>
    </source>
</evidence>
<evidence type="ECO:0000313" key="3">
    <source>
        <dbReference type="Proteomes" id="UP001162483"/>
    </source>
</evidence>
<dbReference type="EMBL" id="CATNWA010016131">
    <property type="protein sequence ID" value="CAI9590143.1"/>
    <property type="molecule type" value="Genomic_DNA"/>
</dbReference>
<reference evidence="2" key="1">
    <citation type="submission" date="2023-05" db="EMBL/GenBank/DDBJ databases">
        <authorList>
            <person name="Stuckert A."/>
        </authorList>
    </citation>
    <scope>NUCLEOTIDE SEQUENCE</scope>
</reference>
<dbReference type="Proteomes" id="UP001162483">
    <property type="component" value="Unassembled WGS sequence"/>
</dbReference>
<sequence>MSCQSAPGRDPPSTQPAGPPTCRYTHIQVPGVMTSSRQPHHKQPIQIQVYVTGLAP</sequence>
<protein>
    <submittedName>
        <fullName evidence="2">Uncharacterized protein</fullName>
    </submittedName>
</protein>
<organism evidence="2 3">
    <name type="scientific">Staurois parvus</name>
    <dbReference type="NCBI Taxonomy" id="386267"/>
    <lineage>
        <taxon>Eukaryota</taxon>
        <taxon>Metazoa</taxon>
        <taxon>Chordata</taxon>
        <taxon>Craniata</taxon>
        <taxon>Vertebrata</taxon>
        <taxon>Euteleostomi</taxon>
        <taxon>Amphibia</taxon>
        <taxon>Batrachia</taxon>
        <taxon>Anura</taxon>
        <taxon>Neobatrachia</taxon>
        <taxon>Ranoidea</taxon>
        <taxon>Ranidae</taxon>
        <taxon>Staurois</taxon>
    </lineage>
</organism>